<dbReference type="EMBL" id="SADE01000001">
    <property type="protein sequence ID" value="RVU39283.1"/>
    <property type="molecule type" value="Genomic_DNA"/>
</dbReference>
<comment type="caution">
    <text evidence="1">The sequence shown here is derived from an EMBL/GenBank/DDBJ whole genome shotgun (WGS) entry which is preliminary data.</text>
</comment>
<dbReference type="AlphaFoldDB" id="A0A3S2WCH3"/>
<organism evidence="1 2">
    <name type="scientific">Hwanghaeella grinnelliae</name>
    <dbReference type="NCBI Taxonomy" id="2500179"/>
    <lineage>
        <taxon>Bacteria</taxon>
        <taxon>Pseudomonadati</taxon>
        <taxon>Pseudomonadota</taxon>
        <taxon>Alphaproteobacteria</taxon>
        <taxon>Rhodospirillales</taxon>
        <taxon>Rhodospirillaceae</taxon>
        <taxon>Hwanghaeella</taxon>
    </lineage>
</organism>
<sequence length="108" mass="12090">MSAMELYGHLTGRSKAEAIGMRNGTRSSFFARNRDADQMVKAGSRFFRHRPDRMVETATVLSVASDGLGIPHVRYNLDIQKLRGTTKFSDGPRSLALETFMSTYRAES</sequence>
<reference evidence="2" key="1">
    <citation type="submission" date="2019-01" db="EMBL/GenBank/DDBJ databases">
        <title>Gri0909 isolated from a small marine red alga.</title>
        <authorList>
            <person name="Kim J."/>
            <person name="Jeong S.E."/>
            <person name="Jeon C.O."/>
        </authorList>
    </citation>
    <scope>NUCLEOTIDE SEQUENCE [LARGE SCALE GENOMIC DNA]</scope>
    <source>
        <strain evidence="2">Gri0909</strain>
    </source>
</reference>
<accession>A0A3S2WCH3</accession>
<evidence type="ECO:0000313" key="1">
    <source>
        <dbReference type="EMBL" id="RVU39283.1"/>
    </source>
</evidence>
<proteinExistence type="predicted"/>
<dbReference type="OrthoDB" id="7362171at2"/>
<protein>
    <submittedName>
        <fullName evidence="1">Uncharacterized protein</fullName>
    </submittedName>
</protein>
<dbReference type="RefSeq" id="WP_127764654.1">
    <property type="nucleotide sequence ID" value="NZ_SADE01000001.1"/>
</dbReference>
<dbReference type="Proteomes" id="UP000287447">
    <property type="component" value="Unassembled WGS sequence"/>
</dbReference>
<keyword evidence="2" id="KW-1185">Reference proteome</keyword>
<name>A0A3S2WCH3_9PROT</name>
<evidence type="ECO:0000313" key="2">
    <source>
        <dbReference type="Proteomes" id="UP000287447"/>
    </source>
</evidence>
<gene>
    <name evidence="1" type="ORF">EOI86_08585</name>
</gene>